<dbReference type="EC" id="3.2.1.8" evidence="6 14"/>
<dbReference type="PROSITE" id="PS00777">
    <property type="entry name" value="GH11_2"/>
    <property type="match status" value="1"/>
</dbReference>
<evidence type="ECO:0000256" key="8">
    <source>
        <dbReference type="ARBA" id="ARBA00022651"/>
    </source>
</evidence>
<protein>
    <recommendedName>
        <fullName evidence="6 14">Endo-1,4-beta-xylanase</fullName>
        <ecNumber evidence="6 14">3.2.1.8</ecNumber>
    </recommendedName>
</protein>
<dbReference type="VEuPathDB" id="FungiDB:F9C07_8709"/>
<evidence type="ECO:0000313" key="19">
    <source>
        <dbReference type="Proteomes" id="UP000596276"/>
    </source>
</evidence>
<dbReference type="Gene3D" id="2.60.120.180">
    <property type="match status" value="1"/>
</dbReference>
<keyword evidence="8 14" id="KW-0858">Xylan degradation</keyword>
<evidence type="ECO:0000256" key="16">
    <source>
        <dbReference type="SAM" id="SignalP"/>
    </source>
</evidence>
<dbReference type="SUPFAM" id="SSF49899">
    <property type="entry name" value="Concanavalin A-like lectins/glucanases"/>
    <property type="match status" value="1"/>
</dbReference>
<keyword evidence="7" id="KW-0964">Secreted</keyword>
<evidence type="ECO:0000313" key="18">
    <source>
        <dbReference type="EMBL" id="QRD84451.1"/>
    </source>
</evidence>
<feature type="active site" description="Nucleophile" evidence="14">
    <location>
        <position position="182"/>
    </location>
</feature>
<evidence type="ECO:0000256" key="11">
    <source>
        <dbReference type="ARBA" id="ARBA00023277"/>
    </source>
</evidence>
<keyword evidence="10 14" id="KW-0378">Hydrolase</keyword>
<keyword evidence="19" id="KW-1185">Reference proteome</keyword>
<dbReference type="Pfam" id="PF00457">
    <property type="entry name" value="Glyco_hydro_11"/>
    <property type="match status" value="1"/>
</dbReference>
<dbReference type="GO" id="GO:0005576">
    <property type="term" value="C:extracellular region"/>
    <property type="evidence" value="ECO:0007669"/>
    <property type="project" value="UniProtKB-SubCell"/>
</dbReference>
<gene>
    <name evidence="18" type="ORF">F9C07_8709</name>
</gene>
<evidence type="ECO:0000256" key="15">
    <source>
        <dbReference type="RuleBase" id="RU362015"/>
    </source>
</evidence>
<keyword evidence="12 14" id="KW-0326">Glycosidase</keyword>
<name>A0A7U2MIS4_ASPFN</name>
<keyword evidence="11 14" id="KW-0119">Carbohydrate metabolism</keyword>
<dbReference type="InterPro" id="IPR018208">
    <property type="entry name" value="GH11_AS_1"/>
</dbReference>
<evidence type="ECO:0000256" key="7">
    <source>
        <dbReference type="ARBA" id="ARBA00022525"/>
    </source>
</evidence>
<comment type="catalytic activity">
    <reaction evidence="1 14 15">
        <text>Endohydrolysis of (1-&gt;4)-beta-D-xylosidic linkages in xylans.</text>
        <dbReference type="EC" id="3.2.1.8"/>
    </reaction>
</comment>
<organism evidence="18 19">
    <name type="scientific">Aspergillus flavus (strain ATCC 200026 / FGSC A1120 / IAM 13836 / NRRL 3357 / JCM 12722 / SRRC 167)</name>
    <dbReference type="NCBI Taxonomy" id="332952"/>
    <lineage>
        <taxon>Eukaryota</taxon>
        <taxon>Fungi</taxon>
        <taxon>Dikarya</taxon>
        <taxon>Ascomycota</taxon>
        <taxon>Pezizomycotina</taxon>
        <taxon>Eurotiomycetes</taxon>
        <taxon>Eurotiomycetidae</taxon>
        <taxon>Eurotiales</taxon>
        <taxon>Aspergillaceae</taxon>
        <taxon>Aspergillus</taxon>
        <taxon>Aspergillus subgen. Circumdati</taxon>
    </lineage>
</organism>
<feature type="chain" id="PRO_5031496774" description="Endo-1,4-beta-xylanase" evidence="16">
    <location>
        <begin position="17"/>
        <end position="286"/>
    </location>
</feature>
<evidence type="ECO:0000256" key="14">
    <source>
        <dbReference type="PROSITE-ProRule" id="PRU01097"/>
    </source>
</evidence>
<comment type="subcellular location">
    <subcellularLocation>
        <location evidence="3">Secreted</location>
    </subcellularLocation>
</comment>
<evidence type="ECO:0000256" key="10">
    <source>
        <dbReference type="ARBA" id="ARBA00022801"/>
    </source>
</evidence>
<comment type="pathway">
    <text evidence="4 14 15">Glycan degradation; xylan degradation.</text>
</comment>
<dbReference type="Proteomes" id="UP000596276">
    <property type="component" value="Chromosome 5"/>
</dbReference>
<evidence type="ECO:0000256" key="3">
    <source>
        <dbReference type="ARBA" id="ARBA00004613"/>
    </source>
</evidence>
<dbReference type="PANTHER" id="PTHR46828:SF2">
    <property type="entry name" value="ENDO-1,4-BETA-XYLANASE A-RELATED"/>
    <property type="match status" value="1"/>
</dbReference>
<keyword evidence="13 14" id="KW-0624">Polysaccharide degradation</keyword>
<dbReference type="InterPro" id="IPR001137">
    <property type="entry name" value="Glyco_hydro_11"/>
</dbReference>
<dbReference type="EMBL" id="CP044621">
    <property type="protein sequence ID" value="QRD84451.1"/>
    <property type="molecule type" value="Genomic_DNA"/>
</dbReference>
<dbReference type="VEuPathDB" id="FungiDB:AFLA_009239"/>
<dbReference type="InterPro" id="IPR033123">
    <property type="entry name" value="GH11_dom"/>
</dbReference>
<keyword evidence="9 16" id="KW-0732">Signal</keyword>
<feature type="domain" description="GH11" evidence="17">
    <location>
        <begin position="98"/>
        <end position="286"/>
    </location>
</feature>
<proteinExistence type="inferred from homology"/>
<dbReference type="GO" id="GO:0045493">
    <property type="term" value="P:xylan catabolic process"/>
    <property type="evidence" value="ECO:0007669"/>
    <property type="project" value="UniProtKB-UniRule"/>
</dbReference>
<dbReference type="InterPro" id="IPR033119">
    <property type="entry name" value="GH11_AS_2"/>
</dbReference>
<dbReference type="PROSITE" id="PS51761">
    <property type="entry name" value="GH11_3"/>
    <property type="match status" value="1"/>
</dbReference>
<accession>A0A7U2MIS4</accession>
<reference evidence="19" key="1">
    <citation type="journal article" date="2021" name="G3 (Bethesda)">
        <title>Chromosome assembled and annotated genome sequence of Aspergillus flavus NRRL 3357.</title>
        <authorList>
            <person name="Skerker J.M."/>
            <person name="Pianalto K.M."/>
            <person name="Mondo S.J."/>
            <person name="Yang K."/>
            <person name="Arkin A.P."/>
            <person name="Keller N.P."/>
            <person name="Grigoriev I.V."/>
            <person name="Louise Glass N.L."/>
        </authorList>
    </citation>
    <scope>NUCLEOTIDE SEQUENCE [LARGE SCALE GENOMIC DNA]</scope>
    <source>
        <strain evidence="19">ATCC 200026 / FGSC A1120 / IAM 13836 / NRRL 3357 / JCM 12722 / SRRC 167</strain>
    </source>
</reference>
<comment type="similarity">
    <text evidence="5 14 15">Belongs to the glycosyl hydrolase 11 (cellulase G) family.</text>
</comment>
<evidence type="ECO:0000256" key="13">
    <source>
        <dbReference type="ARBA" id="ARBA00023326"/>
    </source>
</evidence>
<evidence type="ECO:0000256" key="2">
    <source>
        <dbReference type="ARBA" id="ARBA00002059"/>
    </source>
</evidence>
<dbReference type="PRINTS" id="PR00911">
    <property type="entry name" value="GLHYDRLASE11"/>
</dbReference>
<dbReference type="PROSITE" id="PS00776">
    <property type="entry name" value="GH11_1"/>
    <property type="match status" value="1"/>
</dbReference>
<dbReference type="GO" id="GO:0031176">
    <property type="term" value="F:endo-1,4-beta-xylanase activity"/>
    <property type="evidence" value="ECO:0007669"/>
    <property type="project" value="UniProtKB-UniRule"/>
</dbReference>
<dbReference type="FunFam" id="2.60.120.180:FF:000001">
    <property type="entry name" value="Endo-1,4-beta-xylanase"/>
    <property type="match status" value="1"/>
</dbReference>
<dbReference type="InterPro" id="IPR013319">
    <property type="entry name" value="GH11/12"/>
</dbReference>
<dbReference type="OMA" id="DYWQNWT"/>
<feature type="signal peptide" evidence="16">
    <location>
        <begin position="1"/>
        <end position="16"/>
    </location>
</feature>
<comment type="function">
    <text evidence="2">Endo-1,4-beta-xylanase involved in the hydrolysis of xylan, a major structural heterogeneous polysaccharide found in plant biomass representing the second most abundant polysaccharide in the biosphere, after cellulose.</text>
</comment>
<sequence length="286" mass="30672">MTPHTWHLLLIQVAEGMCRTGGETCINASQFHNKPTLYLIAVTHNQRTLAQSHNMVSFSSILLACSAAIGALATPIEPLADHPNEAFNETAFNDLVGRSTPSSTGYNNGYYYSFWTDGGGDVTYTNGNGGSYSVQWSNVGNFVGGKGWNPGSSRAITYSGSFNPSGNGYLAVYGWTTDPLIEYYIVESYGTYNPGSGGTYKGQVTSDGGTYNIYTSVRTNAPSIIGTATFTQFWSVRTSKRVGGTVTTGNHFNAWAKYGLTLGTHNYQIVATEGYQSSGSSAITVY</sequence>
<evidence type="ECO:0000256" key="5">
    <source>
        <dbReference type="ARBA" id="ARBA00007792"/>
    </source>
</evidence>
<evidence type="ECO:0000259" key="17">
    <source>
        <dbReference type="PROSITE" id="PS51761"/>
    </source>
</evidence>
<dbReference type="AlphaFoldDB" id="A0A7U2MIS4"/>
<evidence type="ECO:0000256" key="12">
    <source>
        <dbReference type="ARBA" id="ARBA00023295"/>
    </source>
</evidence>
<dbReference type="InterPro" id="IPR013320">
    <property type="entry name" value="ConA-like_dom_sf"/>
</dbReference>
<evidence type="ECO:0000256" key="6">
    <source>
        <dbReference type="ARBA" id="ARBA00012590"/>
    </source>
</evidence>
<evidence type="ECO:0000256" key="1">
    <source>
        <dbReference type="ARBA" id="ARBA00000681"/>
    </source>
</evidence>
<evidence type="ECO:0000256" key="4">
    <source>
        <dbReference type="ARBA" id="ARBA00004851"/>
    </source>
</evidence>
<dbReference type="UniPathway" id="UPA00114"/>
<evidence type="ECO:0000256" key="9">
    <source>
        <dbReference type="ARBA" id="ARBA00022729"/>
    </source>
</evidence>
<dbReference type="PANTHER" id="PTHR46828">
    <property type="entry name" value="ENDO-1,4-BETA-XYLANASE A-RELATED"/>
    <property type="match status" value="1"/>
</dbReference>
<feature type="active site" description="Proton donor" evidence="14">
    <location>
        <position position="273"/>
    </location>
</feature>